<evidence type="ECO:0000313" key="3">
    <source>
        <dbReference type="Proteomes" id="UP000321579"/>
    </source>
</evidence>
<feature type="domain" description="Phosphatidic acid phosphatase type 2/haloperoxidase" evidence="1">
    <location>
        <begin position="423"/>
        <end position="524"/>
    </location>
</feature>
<dbReference type="Pfam" id="PF01569">
    <property type="entry name" value="PAP2"/>
    <property type="match status" value="1"/>
</dbReference>
<organism evidence="2 3">
    <name type="scientific">Flavobacterium glycines</name>
    <dbReference type="NCBI Taxonomy" id="551990"/>
    <lineage>
        <taxon>Bacteria</taxon>
        <taxon>Pseudomonadati</taxon>
        <taxon>Bacteroidota</taxon>
        <taxon>Flavobacteriia</taxon>
        <taxon>Flavobacteriales</taxon>
        <taxon>Flavobacteriaceae</taxon>
        <taxon>Flavobacterium</taxon>
    </lineage>
</organism>
<proteinExistence type="predicted"/>
<protein>
    <recommendedName>
        <fullName evidence="1">Phosphatidic acid phosphatase type 2/haloperoxidase domain-containing protein</fullName>
    </recommendedName>
</protein>
<evidence type="ECO:0000313" key="2">
    <source>
        <dbReference type="EMBL" id="GEL10598.1"/>
    </source>
</evidence>
<dbReference type="Proteomes" id="UP000321579">
    <property type="component" value="Unassembled WGS sequence"/>
</dbReference>
<dbReference type="CDD" id="cd03398">
    <property type="entry name" value="PAP2_haloperoxidase"/>
    <property type="match status" value="1"/>
</dbReference>
<name>A0A511CJS0_9FLAO</name>
<dbReference type="GO" id="GO:0004601">
    <property type="term" value="F:peroxidase activity"/>
    <property type="evidence" value="ECO:0007669"/>
    <property type="project" value="InterPro"/>
</dbReference>
<reference evidence="2 3" key="1">
    <citation type="submission" date="2019-07" db="EMBL/GenBank/DDBJ databases">
        <title>Whole genome shotgun sequence of Flavobacterium glycines NBRC 105008.</title>
        <authorList>
            <person name="Hosoyama A."/>
            <person name="Uohara A."/>
            <person name="Ohji S."/>
            <person name="Ichikawa N."/>
        </authorList>
    </citation>
    <scope>NUCLEOTIDE SEQUENCE [LARGE SCALE GENOMIC DNA]</scope>
    <source>
        <strain evidence="2 3">NBRC 105008</strain>
    </source>
</reference>
<evidence type="ECO:0000259" key="1">
    <source>
        <dbReference type="Pfam" id="PF01569"/>
    </source>
</evidence>
<accession>A0A511CJS0</accession>
<sequence>MAVYSMLLILKKLNTMKNVLQKLVNKSLFVLLFAFSYSCSNDITERNENFTKLNPSNTDEAAGKWKTYLLTTPDEFSLDVPIATNTAAYTREINEIKSFQANITSEQKRIINYWAAGGVLRWNEIMRTLVARHNRPPYQNEDGTYPAPSSANPFDNPQFPFSNPPYAARAYAYVSAAQYDALVAAWHYKKLYNRAAPFTVDNNLQVLVPKSSLPSYPSEDAVLAGVTIELLKLLFPTEIAYIDGKAEEQKLYRIISGANVRSDVDAGIILGRKIAGKFINRAAGDGAGAAIGTPEYWSQLQTQTAATGEIPWKSQESPIRPPMLPLFGKVKSFLMSANDVIANRPVPPPSTKSEQFAKELAEIKRYSQNNSKKNMQIVTFWADGVGTYTPPGHWNAIAAESFAEQNYSEVRWARNMALLNIAMMDAAISCWDAKYTYFNPRPSQIDPSIKTTTGLPNFPSYVSGHSTFSGAACTVLSHIIPAKAKDYQAMATEASNSRMLGAIHYRSDCEKGLELGKAVGAFAVARAITDGAE</sequence>
<dbReference type="AlphaFoldDB" id="A0A511CJS0"/>
<dbReference type="EMBL" id="BJVF01000001">
    <property type="protein sequence ID" value="GEL10598.1"/>
    <property type="molecule type" value="Genomic_DNA"/>
</dbReference>
<dbReference type="PANTHER" id="PTHR34599">
    <property type="entry name" value="PEROXIDASE-RELATED"/>
    <property type="match status" value="1"/>
</dbReference>
<dbReference type="InterPro" id="IPR052559">
    <property type="entry name" value="V-haloperoxidase"/>
</dbReference>
<dbReference type="InterPro" id="IPR036938">
    <property type="entry name" value="PAP2/HPO_sf"/>
</dbReference>
<dbReference type="InterPro" id="IPR000326">
    <property type="entry name" value="PAP2/HPO"/>
</dbReference>
<gene>
    <name evidence="2" type="ORF">FGL01_13370</name>
</gene>
<comment type="caution">
    <text evidence="2">The sequence shown here is derived from an EMBL/GenBank/DDBJ whole genome shotgun (WGS) entry which is preliminary data.</text>
</comment>
<dbReference type="SUPFAM" id="SSF48317">
    <property type="entry name" value="Acid phosphatase/Vanadium-dependent haloperoxidase"/>
    <property type="match status" value="2"/>
</dbReference>
<dbReference type="PANTHER" id="PTHR34599:SF1">
    <property type="entry name" value="PHOSPHATIDIC ACID PHOSPHATASE TYPE 2_HALOPEROXIDASE DOMAIN-CONTAINING PROTEIN"/>
    <property type="match status" value="1"/>
</dbReference>
<dbReference type="InterPro" id="IPR016119">
    <property type="entry name" value="Br/Cl_peroxidase_C"/>
</dbReference>
<dbReference type="Gene3D" id="1.10.606.10">
    <property type="entry name" value="Vanadium-containing Chloroperoxidase, domain 2"/>
    <property type="match status" value="2"/>
</dbReference>